<dbReference type="Gene3D" id="3.30.70.330">
    <property type="match status" value="1"/>
</dbReference>
<feature type="compositionally biased region" description="Polar residues" evidence="1">
    <location>
        <begin position="328"/>
        <end position="337"/>
    </location>
</feature>
<keyword evidence="4" id="KW-1185">Reference proteome</keyword>
<dbReference type="SUPFAM" id="SSF51045">
    <property type="entry name" value="WW domain"/>
    <property type="match status" value="1"/>
</dbReference>
<comment type="caution">
    <text evidence="3">The sequence shown here is derived from an EMBL/GenBank/DDBJ whole genome shotgun (WGS) entry which is preliminary data.</text>
</comment>
<dbReference type="SUPFAM" id="SSF54928">
    <property type="entry name" value="RNA-binding domain, RBD"/>
    <property type="match status" value="1"/>
</dbReference>
<sequence length="346" mass="38672">MEGGSATKVPELIDSHQDLRKTSRSTVSRIYVEGYDTWLSGYELAISMKKHFASCGHVIHVHIPGYSRGSSLTSGVSRFALIYIRGEGAQDKALELSGARLELIGGSYSSGENKLVVKPYPFRAKNPDPDLARELARTRDDDKLEHRIMRVDGYDTSRSVEYLKSKLFKHFSRCGEVVFVQVLKEKENEAVARRVAYVDMTGIHAIEKALQLRCNVKGLENVKVFEVANPLKNGALFCGGPIMTWDPVFDATAPEDPNLPKPPSPRFSKRPSIIRYAPEDPSLPKPWKALVDCSTGFKYLWNTETNVTQYNAPDSDSDSDSDSETEDTQLNSSSNYNLRKRKCTLA</sequence>
<dbReference type="PROSITE" id="PS50020">
    <property type="entry name" value="WW_DOMAIN_2"/>
    <property type="match status" value="1"/>
</dbReference>
<evidence type="ECO:0000259" key="2">
    <source>
        <dbReference type="PROSITE" id="PS50020"/>
    </source>
</evidence>
<feature type="region of interest" description="Disordered" evidence="1">
    <location>
        <begin position="308"/>
        <end position="346"/>
    </location>
</feature>
<dbReference type="AlphaFoldDB" id="A0A6D2IKU5"/>
<dbReference type="Proteomes" id="UP000467841">
    <property type="component" value="Unassembled WGS sequence"/>
</dbReference>
<reference evidence="3" key="1">
    <citation type="submission" date="2020-01" db="EMBL/GenBank/DDBJ databases">
        <authorList>
            <person name="Mishra B."/>
        </authorList>
    </citation>
    <scope>NUCLEOTIDE SEQUENCE [LARGE SCALE GENOMIC DNA]</scope>
</reference>
<dbReference type="InterPro" id="IPR035979">
    <property type="entry name" value="RBD_domain_sf"/>
</dbReference>
<gene>
    <name evidence="3" type="ORF">MERR_LOCUS16216</name>
</gene>
<accession>A0A6D2IKU5</accession>
<evidence type="ECO:0000256" key="1">
    <source>
        <dbReference type="SAM" id="MobiDB-lite"/>
    </source>
</evidence>
<dbReference type="InterPro" id="IPR012677">
    <property type="entry name" value="Nucleotide-bd_a/b_plait_sf"/>
</dbReference>
<protein>
    <recommendedName>
        <fullName evidence="2">WW domain-containing protein</fullName>
    </recommendedName>
</protein>
<evidence type="ECO:0000313" key="4">
    <source>
        <dbReference type="Proteomes" id="UP000467841"/>
    </source>
</evidence>
<organism evidence="3 4">
    <name type="scientific">Microthlaspi erraticum</name>
    <dbReference type="NCBI Taxonomy" id="1685480"/>
    <lineage>
        <taxon>Eukaryota</taxon>
        <taxon>Viridiplantae</taxon>
        <taxon>Streptophyta</taxon>
        <taxon>Embryophyta</taxon>
        <taxon>Tracheophyta</taxon>
        <taxon>Spermatophyta</taxon>
        <taxon>Magnoliopsida</taxon>
        <taxon>eudicotyledons</taxon>
        <taxon>Gunneridae</taxon>
        <taxon>Pentapetalae</taxon>
        <taxon>rosids</taxon>
        <taxon>malvids</taxon>
        <taxon>Brassicales</taxon>
        <taxon>Brassicaceae</taxon>
        <taxon>Coluteocarpeae</taxon>
        <taxon>Microthlaspi</taxon>
    </lineage>
</organism>
<feature type="domain" description="WW" evidence="2">
    <location>
        <begin position="281"/>
        <end position="315"/>
    </location>
</feature>
<dbReference type="GO" id="GO:0003676">
    <property type="term" value="F:nucleic acid binding"/>
    <property type="evidence" value="ECO:0007669"/>
    <property type="project" value="InterPro"/>
</dbReference>
<dbReference type="EMBL" id="CACVBM020001074">
    <property type="protein sequence ID" value="CAA7028981.1"/>
    <property type="molecule type" value="Genomic_DNA"/>
</dbReference>
<dbReference type="OrthoDB" id="1085421at2759"/>
<dbReference type="SMART" id="SM00456">
    <property type="entry name" value="WW"/>
    <property type="match status" value="1"/>
</dbReference>
<dbReference type="InterPro" id="IPR036020">
    <property type="entry name" value="WW_dom_sf"/>
</dbReference>
<dbReference type="InterPro" id="IPR001202">
    <property type="entry name" value="WW_dom"/>
</dbReference>
<proteinExistence type="predicted"/>
<name>A0A6D2IKU5_9BRAS</name>
<feature type="compositionally biased region" description="Acidic residues" evidence="1">
    <location>
        <begin position="315"/>
        <end position="327"/>
    </location>
</feature>
<evidence type="ECO:0000313" key="3">
    <source>
        <dbReference type="EMBL" id="CAA7028981.1"/>
    </source>
</evidence>